<dbReference type="OrthoDB" id="1376569at2"/>
<feature type="signal peptide" evidence="1">
    <location>
        <begin position="1"/>
        <end position="20"/>
    </location>
</feature>
<accession>A0A2S1LJ89</accession>
<feature type="chain" id="PRO_5015639098" evidence="1">
    <location>
        <begin position="21"/>
        <end position="107"/>
    </location>
</feature>
<protein>
    <submittedName>
        <fullName evidence="2">Uncharacterized protein</fullName>
    </submittedName>
</protein>
<dbReference type="EMBL" id="CP020919">
    <property type="protein sequence ID" value="AWG23778.1"/>
    <property type="molecule type" value="Genomic_DNA"/>
</dbReference>
<reference evidence="2 3" key="1">
    <citation type="submission" date="2017-04" db="EMBL/GenBank/DDBJ databases">
        <title>Complete genome sequence of Flavobacterium kingsejong AJ004.</title>
        <authorList>
            <person name="Lee P.C."/>
        </authorList>
    </citation>
    <scope>NUCLEOTIDE SEQUENCE [LARGE SCALE GENOMIC DNA]</scope>
    <source>
        <strain evidence="2 3">AJ004</strain>
    </source>
</reference>
<dbReference type="KEGG" id="fki:FK004_00320"/>
<proteinExistence type="predicted"/>
<dbReference type="Proteomes" id="UP000244677">
    <property type="component" value="Chromosome"/>
</dbReference>
<keyword evidence="3" id="KW-1185">Reference proteome</keyword>
<sequence length="107" mass="12510">MKKIVTLLVLFFAVTFSANAQQENSIDTSVKKDVYAAMEYIKITPEKQKDLQKILFDKYRRLEDKTLSDERKNLIAESTLRKIKSIFDTTEIQKLEANPELLNRLIK</sequence>
<gene>
    <name evidence="2" type="ORF">FK004_00320</name>
</gene>
<dbReference type="RefSeq" id="WP_108735453.1">
    <property type="nucleotide sequence ID" value="NZ_CP020919.1"/>
</dbReference>
<evidence type="ECO:0000256" key="1">
    <source>
        <dbReference type="SAM" id="SignalP"/>
    </source>
</evidence>
<organism evidence="2 3">
    <name type="scientific">Flavobacterium kingsejongi</name>
    <dbReference type="NCBI Taxonomy" id="1678728"/>
    <lineage>
        <taxon>Bacteria</taxon>
        <taxon>Pseudomonadati</taxon>
        <taxon>Bacteroidota</taxon>
        <taxon>Flavobacteriia</taxon>
        <taxon>Flavobacteriales</taxon>
        <taxon>Flavobacteriaceae</taxon>
        <taxon>Flavobacterium</taxon>
    </lineage>
</organism>
<keyword evidence="1" id="KW-0732">Signal</keyword>
<evidence type="ECO:0000313" key="3">
    <source>
        <dbReference type="Proteomes" id="UP000244677"/>
    </source>
</evidence>
<dbReference type="AlphaFoldDB" id="A0A2S1LJ89"/>
<evidence type="ECO:0000313" key="2">
    <source>
        <dbReference type="EMBL" id="AWG23778.1"/>
    </source>
</evidence>
<name>A0A2S1LJ89_9FLAO</name>